<feature type="transmembrane region" description="Helical" evidence="1">
    <location>
        <begin position="65"/>
        <end position="86"/>
    </location>
</feature>
<proteinExistence type="predicted"/>
<comment type="caution">
    <text evidence="3">The sequence shown here is derived from an EMBL/GenBank/DDBJ whole genome shotgun (WGS) entry which is preliminary data.</text>
</comment>
<dbReference type="Pfam" id="PF13559">
    <property type="entry name" value="DUF4129"/>
    <property type="match status" value="1"/>
</dbReference>
<protein>
    <recommendedName>
        <fullName evidence="2">Protein-glutamine gamma-glutamyltransferase-like C-terminal domain-containing protein</fullName>
    </recommendedName>
</protein>
<organism evidence="3 4">
    <name type="scientific">Hoylesella pleuritidis F0068</name>
    <dbReference type="NCBI Taxonomy" id="1081904"/>
    <lineage>
        <taxon>Bacteria</taxon>
        <taxon>Pseudomonadati</taxon>
        <taxon>Bacteroidota</taxon>
        <taxon>Bacteroidia</taxon>
        <taxon>Bacteroidales</taxon>
        <taxon>Prevotellaceae</taxon>
        <taxon>Hoylesella</taxon>
    </lineage>
</organism>
<dbReference type="Proteomes" id="UP000016600">
    <property type="component" value="Unassembled WGS sequence"/>
</dbReference>
<dbReference type="RefSeq" id="WP_021584540.1">
    <property type="nucleotide sequence ID" value="NZ_AWET01000044.1"/>
</dbReference>
<evidence type="ECO:0000313" key="3">
    <source>
        <dbReference type="EMBL" id="ERJ99084.1"/>
    </source>
</evidence>
<dbReference type="AlphaFoldDB" id="U2MBN1"/>
<keyword evidence="1" id="KW-0812">Transmembrane</keyword>
<gene>
    <name evidence="3" type="ORF">HMPREF1218_1187</name>
</gene>
<feature type="domain" description="Protein-glutamine gamma-glutamyltransferase-like C-terminal" evidence="2">
    <location>
        <begin position="133"/>
        <end position="193"/>
    </location>
</feature>
<dbReference type="InterPro" id="IPR025403">
    <property type="entry name" value="TgpA-like_C"/>
</dbReference>
<dbReference type="PATRIC" id="fig|1081904.3.peg.1964"/>
<reference evidence="3 4" key="1">
    <citation type="submission" date="2013-08" db="EMBL/GenBank/DDBJ databases">
        <authorList>
            <person name="Durkin A.S."/>
            <person name="Haft D.R."/>
            <person name="McCorrison J."/>
            <person name="Torralba M."/>
            <person name="Gillis M."/>
            <person name="Haft D.H."/>
            <person name="Methe B."/>
            <person name="Sutton G."/>
            <person name="Nelson K.E."/>
        </authorList>
    </citation>
    <scope>NUCLEOTIDE SEQUENCE [LARGE SCALE GENOMIC DNA]</scope>
    <source>
        <strain evidence="3 4">F0068</strain>
    </source>
</reference>
<sequence>MTGTAIDTLTVDTTALNAWRADEHYNYTRELVQADSDLSDRSASWFSQLIRSVFHNDFYQINGRWIWFVLGIACIGLLIYFFWRIIPRQFGRNQRSAIAYSVEEDSIYGINFSAQIRQAMERKAYREAVRLIYLQTLKMLSDGGQIDWQPYKTPTQYTLEVNTSLFRVFTTHFLRIRYGGFEATPSLCEEMMRLQAVIREEVPE</sequence>
<keyword evidence="4" id="KW-1185">Reference proteome</keyword>
<accession>U2MBN1</accession>
<dbReference type="EMBL" id="AWET01000044">
    <property type="protein sequence ID" value="ERJ99084.1"/>
    <property type="molecule type" value="Genomic_DNA"/>
</dbReference>
<keyword evidence="1" id="KW-0472">Membrane</keyword>
<keyword evidence="1" id="KW-1133">Transmembrane helix</keyword>
<name>U2MBN1_9BACT</name>
<evidence type="ECO:0000259" key="2">
    <source>
        <dbReference type="Pfam" id="PF13559"/>
    </source>
</evidence>
<evidence type="ECO:0000313" key="4">
    <source>
        <dbReference type="Proteomes" id="UP000016600"/>
    </source>
</evidence>
<evidence type="ECO:0000256" key="1">
    <source>
        <dbReference type="SAM" id="Phobius"/>
    </source>
</evidence>